<accession>A0A3L8PQZ5</accession>
<dbReference type="EMBL" id="QZEI01000140">
    <property type="protein sequence ID" value="RLV57800.1"/>
    <property type="molecule type" value="Genomic_DNA"/>
</dbReference>
<protein>
    <submittedName>
        <fullName evidence="1">Uncharacterized protein</fullName>
    </submittedName>
</protein>
<name>A0A3L8PQZ5_9GAMM</name>
<dbReference type="Proteomes" id="UP000281474">
    <property type="component" value="Unassembled WGS sequence"/>
</dbReference>
<gene>
    <name evidence="1" type="ORF">D5018_20640</name>
</gene>
<evidence type="ECO:0000313" key="2">
    <source>
        <dbReference type="Proteomes" id="UP000281474"/>
    </source>
</evidence>
<proteinExistence type="predicted"/>
<evidence type="ECO:0000313" key="1">
    <source>
        <dbReference type="EMBL" id="RLV57800.1"/>
    </source>
</evidence>
<dbReference type="AlphaFoldDB" id="A0A3L8PQZ5"/>
<keyword evidence="2" id="KW-1185">Reference proteome</keyword>
<reference evidence="1 2" key="1">
    <citation type="submission" date="2018-09" db="EMBL/GenBank/DDBJ databases">
        <title>Phylogeny of the Shewanellaceae, and recommendation for two new genera, Pseudoshewanella and Parashewanella.</title>
        <authorList>
            <person name="Wang G."/>
        </authorList>
    </citation>
    <scope>NUCLEOTIDE SEQUENCE [LARGE SCALE GENOMIC DNA]</scope>
    <source>
        <strain evidence="1 2">C51</strain>
    </source>
</reference>
<organism evidence="1 2">
    <name type="scientific">Parashewanella curva</name>
    <dbReference type="NCBI Taxonomy" id="2338552"/>
    <lineage>
        <taxon>Bacteria</taxon>
        <taxon>Pseudomonadati</taxon>
        <taxon>Pseudomonadota</taxon>
        <taxon>Gammaproteobacteria</taxon>
        <taxon>Alteromonadales</taxon>
        <taxon>Shewanellaceae</taxon>
        <taxon>Parashewanella</taxon>
    </lineage>
</organism>
<comment type="caution">
    <text evidence="1">The sequence shown here is derived from an EMBL/GenBank/DDBJ whole genome shotgun (WGS) entry which is preliminary data.</text>
</comment>
<sequence length="72" mass="8383">MHTIITQRPFALILKILQYAPLRGSFDKTLSKITKNIDIAIVFISKASIFYAMNNNEILIYLLKDEATRYFE</sequence>